<accession>A0ABY4Z917</accession>
<dbReference type="EMBL" id="CP099468">
    <property type="protein sequence ID" value="USQ85435.1"/>
    <property type="molecule type" value="Genomic_DNA"/>
</dbReference>
<keyword evidence="3" id="KW-1185">Reference proteome</keyword>
<proteinExistence type="predicted"/>
<name>A0ABY4Z917_9ACTN</name>
<protein>
    <recommendedName>
        <fullName evidence="4">DUF397 domain-containing protein</fullName>
    </recommendedName>
</protein>
<evidence type="ECO:0000313" key="2">
    <source>
        <dbReference type="EMBL" id="USQ85435.1"/>
    </source>
</evidence>
<organism evidence="2 3">
    <name type="scientific">Streptomyces phaeoluteigriseus</name>
    <dbReference type="NCBI Taxonomy" id="114686"/>
    <lineage>
        <taxon>Bacteria</taxon>
        <taxon>Bacillati</taxon>
        <taxon>Actinomycetota</taxon>
        <taxon>Actinomycetes</taxon>
        <taxon>Kitasatosporales</taxon>
        <taxon>Streptomycetaceae</taxon>
        <taxon>Streptomyces</taxon>
        <taxon>Streptomyces aurantiacus group</taxon>
    </lineage>
</organism>
<evidence type="ECO:0000256" key="1">
    <source>
        <dbReference type="SAM" id="MobiDB-lite"/>
    </source>
</evidence>
<evidence type="ECO:0008006" key="4">
    <source>
        <dbReference type="Google" id="ProtNLM"/>
    </source>
</evidence>
<reference evidence="2" key="1">
    <citation type="submission" date="2022-06" db="EMBL/GenBank/DDBJ databases">
        <title>Complete genome sequence of soil microorganisms Streptomyces sp. Qhu-M197 isolated from Alpine meadows habitats on the Tibetan Plateau.</title>
        <authorList>
            <person name="Zhang B."/>
            <person name="Xiang X."/>
            <person name="Fan J."/>
        </authorList>
    </citation>
    <scope>NUCLEOTIDE SEQUENCE</scope>
    <source>
        <strain evidence="2">Qhu-M197</strain>
    </source>
</reference>
<gene>
    <name evidence="2" type="ORF">NFX46_17610</name>
</gene>
<dbReference type="Proteomes" id="UP001056374">
    <property type="component" value="Chromosome"/>
</dbReference>
<dbReference type="RefSeq" id="WP_252550475.1">
    <property type="nucleotide sequence ID" value="NZ_CP099468.1"/>
</dbReference>
<evidence type="ECO:0000313" key="3">
    <source>
        <dbReference type="Proteomes" id="UP001056374"/>
    </source>
</evidence>
<feature type="region of interest" description="Disordered" evidence="1">
    <location>
        <begin position="1"/>
        <end position="66"/>
    </location>
</feature>
<sequence>MHRESDGTYTPIDRGDHHHSSQLAQETGEDCVDAHLTGGHTTGDFTDHPCHPATRPPRPAPGGSGR</sequence>